<organism evidence="4 5">
    <name type="scientific">Pomacea canaliculata</name>
    <name type="common">Golden apple snail</name>
    <dbReference type="NCBI Taxonomy" id="400727"/>
    <lineage>
        <taxon>Eukaryota</taxon>
        <taxon>Metazoa</taxon>
        <taxon>Spiralia</taxon>
        <taxon>Lophotrochozoa</taxon>
        <taxon>Mollusca</taxon>
        <taxon>Gastropoda</taxon>
        <taxon>Caenogastropoda</taxon>
        <taxon>Architaenioglossa</taxon>
        <taxon>Ampullarioidea</taxon>
        <taxon>Ampullariidae</taxon>
        <taxon>Pomacea</taxon>
    </lineage>
</organism>
<reference evidence="4 5" key="1">
    <citation type="submission" date="2018-04" db="EMBL/GenBank/DDBJ databases">
        <title>The genome of golden apple snail Pomacea canaliculata provides insight into stress tolerance and invasive adaptation.</title>
        <authorList>
            <person name="Liu C."/>
            <person name="Liu B."/>
            <person name="Ren Y."/>
            <person name="Zhang Y."/>
            <person name="Wang H."/>
            <person name="Li S."/>
            <person name="Jiang F."/>
            <person name="Yin L."/>
            <person name="Zhang G."/>
            <person name="Qian W."/>
            <person name="Fan W."/>
        </authorList>
    </citation>
    <scope>NUCLEOTIDE SEQUENCE [LARGE SCALE GENOMIC DNA]</scope>
    <source>
        <strain evidence="4">SZHN2017</strain>
        <tissue evidence="4">Muscle</tissue>
    </source>
</reference>
<protein>
    <recommendedName>
        <fullName evidence="6">MAM domain-containing protein</fullName>
    </recommendedName>
</protein>
<evidence type="ECO:0000313" key="5">
    <source>
        <dbReference type="Proteomes" id="UP000245119"/>
    </source>
</evidence>
<keyword evidence="5" id="KW-1185">Reference proteome</keyword>
<evidence type="ECO:0000256" key="2">
    <source>
        <dbReference type="SAM" id="Phobius"/>
    </source>
</evidence>
<dbReference type="Proteomes" id="UP000245119">
    <property type="component" value="Linkage Group LG3"/>
</dbReference>
<sequence length="357" mass="39182">MKILAATFSLFVAMALTSNAEAQEGSCCFVEEDSCELTSPHLSHTDRVFYTMKLHYKIPEPNKYALSVSLITNNSGVLLWESDTRDNSKTKELNITVCTTPQKITIQGQNFYPGKSGVDEEILIFHVSFHRLSTTEAITSTAQNVTSFCADTDTTTSDNWFSSRVNEDSMTTTSTLQSSDGLTTTATVVGVVVVALILLIITVVVFLRQKKKKYKKNVPASDVPPLDVNIAHPPEYPYLAGRQTCRENKISLDSTTGHDQGNYEYVQDPPYETLPGAAGGTCSSTLPADDVYNHTHDSVNKQLGRHGEGGGGIYSTLATEDTYSHLQGKEHHRFDGQGDGNKNPHLVTAPEDHYNHL</sequence>
<evidence type="ECO:0000256" key="3">
    <source>
        <dbReference type="SAM" id="SignalP"/>
    </source>
</evidence>
<keyword evidence="3" id="KW-0732">Signal</keyword>
<name>A0A2T7PK72_POMCA</name>
<evidence type="ECO:0008006" key="6">
    <source>
        <dbReference type="Google" id="ProtNLM"/>
    </source>
</evidence>
<keyword evidence="2" id="KW-1133">Transmembrane helix</keyword>
<accession>A0A2T7PK72</accession>
<dbReference type="AlphaFoldDB" id="A0A2T7PK72"/>
<keyword evidence="2" id="KW-0812">Transmembrane</keyword>
<keyword evidence="2" id="KW-0472">Membrane</keyword>
<evidence type="ECO:0000256" key="1">
    <source>
        <dbReference type="SAM" id="MobiDB-lite"/>
    </source>
</evidence>
<gene>
    <name evidence="4" type="ORF">C0Q70_05084</name>
</gene>
<comment type="caution">
    <text evidence="4">The sequence shown here is derived from an EMBL/GenBank/DDBJ whole genome shotgun (WGS) entry which is preliminary data.</text>
</comment>
<feature type="transmembrane region" description="Helical" evidence="2">
    <location>
        <begin position="186"/>
        <end position="207"/>
    </location>
</feature>
<feature type="region of interest" description="Disordered" evidence="1">
    <location>
        <begin position="330"/>
        <end position="357"/>
    </location>
</feature>
<proteinExistence type="predicted"/>
<feature type="chain" id="PRO_5015680042" description="MAM domain-containing protein" evidence="3">
    <location>
        <begin position="23"/>
        <end position="357"/>
    </location>
</feature>
<feature type="signal peptide" evidence="3">
    <location>
        <begin position="1"/>
        <end position="22"/>
    </location>
</feature>
<evidence type="ECO:0000313" key="4">
    <source>
        <dbReference type="EMBL" id="PVD33823.1"/>
    </source>
</evidence>
<dbReference type="EMBL" id="PZQS01000003">
    <property type="protein sequence ID" value="PVD33823.1"/>
    <property type="molecule type" value="Genomic_DNA"/>
</dbReference>